<keyword evidence="3" id="KW-1185">Reference proteome</keyword>
<feature type="signal peptide" evidence="1">
    <location>
        <begin position="1"/>
        <end position="22"/>
    </location>
</feature>
<sequence length="263" mass="29298">MTKLHLAVLLLLPGLVSNITHASPLGADAIQAVLNAPQRPSEDNSRDADRQPHLILDFIDIAPGDTVFDMFAGAGWYTELFSRAVGPDGTVYAHNDPVIWRFAEQGINARTADQRLPNVVRIDNTDITAIEVPDNSVDIIFTALNYHDLFFTDYTKDGEHIVLRESVVNYRDALARLKKALKPDGIMVIIDHAATPGSGYDAANVLHRIDPDIVRFQMAQAGFSLVEQAYYLHNPDDDLSRFVFAPDLRGKTDRFIFKFTPQP</sequence>
<dbReference type="GO" id="GO:0008168">
    <property type="term" value="F:methyltransferase activity"/>
    <property type="evidence" value="ECO:0007669"/>
    <property type="project" value="UniProtKB-KW"/>
</dbReference>
<gene>
    <name evidence="2" type="ORF">LJ739_18585</name>
</gene>
<accession>A0ABS8GGG7</accession>
<dbReference type="Proteomes" id="UP001520878">
    <property type="component" value="Unassembled WGS sequence"/>
</dbReference>
<dbReference type="CDD" id="cd02440">
    <property type="entry name" value="AdoMet_MTases"/>
    <property type="match status" value="1"/>
</dbReference>
<dbReference type="EMBL" id="JAJEWP010000009">
    <property type="protein sequence ID" value="MCC2618271.1"/>
    <property type="molecule type" value="Genomic_DNA"/>
</dbReference>
<dbReference type="RefSeq" id="WP_229163027.1">
    <property type="nucleotide sequence ID" value="NZ_JAJEWP010000009.1"/>
</dbReference>
<protein>
    <submittedName>
        <fullName evidence="2">Methyltransferase domain-containing protein</fullName>
    </submittedName>
</protein>
<evidence type="ECO:0000313" key="2">
    <source>
        <dbReference type="EMBL" id="MCC2618271.1"/>
    </source>
</evidence>
<dbReference type="InterPro" id="IPR029063">
    <property type="entry name" value="SAM-dependent_MTases_sf"/>
</dbReference>
<keyword evidence="2" id="KW-0808">Transferase</keyword>
<dbReference type="SUPFAM" id="SSF53335">
    <property type="entry name" value="S-adenosyl-L-methionine-dependent methyltransferases"/>
    <property type="match status" value="1"/>
</dbReference>
<evidence type="ECO:0000256" key="1">
    <source>
        <dbReference type="SAM" id="SignalP"/>
    </source>
</evidence>
<proteinExistence type="predicted"/>
<dbReference type="GO" id="GO:0032259">
    <property type="term" value="P:methylation"/>
    <property type="evidence" value="ECO:0007669"/>
    <property type="project" value="UniProtKB-KW"/>
</dbReference>
<comment type="caution">
    <text evidence="2">The sequence shown here is derived from an EMBL/GenBank/DDBJ whole genome shotgun (WGS) entry which is preliminary data.</text>
</comment>
<keyword evidence="2" id="KW-0489">Methyltransferase</keyword>
<dbReference type="Gene3D" id="3.40.50.150">
    <property type="entry name" value="Vaccinia Virus protein VP39"/>
    <property type="match status" value="1"/>
</dbReference>
<evidence type="ECO:0000313" key="3">
    <source>
        <dbReference type="Proteomes" id="UP001520878"/>
    </source>
</evidence>
<name>A0ABS8GGG7_9ALTE</name>
<keyword evidence="1" id="KW-0732">Signal</keyword>
<feature type="chain" id="PRO_5045802459" evidence="1">
    <location>
        <begin position="23"/>
        <end position="263"/>
    </location>
</feature>
<reference evidence="2 3" key="1">
    <citation type="submission" date="2021-10" db="EMBL/GenBank/DDBJ databases">
        <title>Draft genome of Aestuariibacter halophilus JC2043.</title>
        <authorList>
            <person name="Emsley S.A."/>
            <person name="Pfannmuller K.M."/>
            <person name="Ushijima B."/>
            <person name="Saw J.H."/>
            <person name="Videau P."/>
        </authorList>
    </citation>
    <scope>NUCLEOTIDE SEQUENCE [LARGE SCALE GENOMIC DNA]</scope>
    <source>
        <strain evidence="2 3">JC2043</strain>
    </source>
</reference>
<organism evidence="2 3">
    <name type="scientific">Fluctibacter halophilus</name>
    <dbReference type="NCBI Taxonomy" id="226011"/>
    <lineage>
        <taxon>Bacteria</taxon>
        <taxon>Pseudomonadati</taxon>
        <taxon>Pseudomonadota</taxon>
        <taxon>Gammaproteobacteria</taxon>
        <taxon>Alteromonadales</taxon>
        <taxon>Alteromonadaceae</taxon>
        <taxon>Fluctibacter</taxon>
    </lineage>
</organism>